<feature type="coiled-coil region" evidence="1">
    <location>
        <begin position="158"/>
        <end position="235"/>
    </location>
</feature>
<dbReference type="EMBL" id="JH816392">
    <property type="protein sequence ID" value="EKC36442.1"/>
    <property type="molecule type" value="Genomic_DNA"/>
</dbReference>
<feature type="coiled-coil region" evidence="1">
    <location>
        <begin position="15"/>
        <end position="88"/>
    </location>
</feature>
<evidence type="ECO:0000256" key="2">
    <source>
        <dbReference type="SAM" id="MobiDB-lite"/>
    </source>
</evidence>
<name>K1QI34_MAGGI</name>
<gene>
    <name evidence="3" type="ORF">CGI_10018504</name>
</gene>
<keyword evidence="1" id="KW-0175">Coiled coil</keyword>
<dbReference type="AlphaFoldDB" id="K1QI34"/>
<dbReference type="HOGENOM" id="CLU_809528_0_0_1"/>
<evidence type="ECO:0000313" key="3">
    <source>
        <dbReference type="EMBL" id="EKC36442.1"/>
    </source>
</evidence>
<accession>K1QI34</accession>
<reference evidence="3" key="1">
    <citation type="journal article" date="2012" name="Nature">
        <title>The oyster genome reveals stress adaptation and complexity of shell formation.</title>
        <authorList>
            <person name="Zhang G."/>
            <person name="Fang X."/>
            <person name="Guo X."/>
            <person name="Li L."/>
            <person name="Luo R."/>
            <person name="Xu F."/>
            <person name="Yang P."/>
            <person name="Zhang L."/>
            <person name="Wang X."/>
            <person name="Qi H."/>
            <person name="Xiong Z."/>
            <person name="Que H."/>
            <person name="Xie Y."/>
            <person name="Holland P.W."/>
            <person name="Paps J."/>
            <person name="Zhu Y."/>
            <person name="Wu F."/>
            <person name="Chen Y."/>
            <person name="Wang J."/>
            <person name="Peng C."/>
            <person name="Meng J."/>
            <person name="Yang L."/>
            <person name="Liu J."/>
            <person name="Wen B."/>
            <person name="Zhang N."/>
            <person name="Huang Z."/>
            <person name="Zhu Q."/>
            <person name="Feng Y."/>
            <person name="Mount A."/>
            <person name="Hedgecock D."/>
            <person name="Xu Z."/>
            <person name="Liu Y."/>
            <person name="Domazet-Loso T."/>
            <person name="Du Y."/>
            <person name="Sun X."/>
            <person name="Zhang S."/>
            <person name="Liu B."/>
            <person name="Cheng P."/>
            <person name="Jiang X."/>
            <person name="Li J."/>
            <person name="Fan D."/>
            <person name="Wang W."/>
            <person name="Fu W."/>
            <person name="Wang T."/>
            <person name="Wang B."/>
            <person name="Zhang J."/>
            <person name="Peng Z."/>
            <person name="Li Y."/>
            <person name="Li N."/>
            <person name="Wang J."/>
            <person name="Chen M."/>
            <person name="He Y."/>
            <person name="Tan F."/>
            <person name="Song X."/>
            <person name="Zheng Q."/>
            <person name="Huang R."/>
            <person name="Yang H."/>
            <person name="Du X."/>
            <person name="Chen L."/>
            <person name="Yang M."/>
            <person name="Gaffney P.M."/>
            <person name="Wang S."/>
            <person name="Luo L."/>
            <person name="She Z."/>
            <person name="Ming Y."/>
            <person name="Huang W."/>
            <person name="Zhang S."/>
            <person name="Huang B."/>
            <person name="Zhang Y."/>
            <person name="Qu T."/>
            <person name="Ni P."/>
            <person name="Miao G."/>
            <person name="Wang J."/>
            <person name="Wang Q."/>
            <person name="Steinberg C.E."/>
            <person name="Wang H."/>
            <person name="Li N."/>
            <person name="Qian L."/>
            <person name="Zhang G."/>
            <person name="Li Y."/>
            <person name="Yang H."/>
            <person name="Liu X."/>
            <person name="Wang J."/>
            <person name="Yin Y."/>
            <person name="Wang J."/>
        </authorList>
    </citation>
    <scope>NUCLEOTIDE SEQUENCE [LARGE SCALE GENOMIC DNA]</scope>
    <source>
        <strain evidence="3">05x7-T-G4-1.051#20</strain>
    </source>
</reference>
<evidence type="ECO:0000256" key="1">
    <source>
        <dbReference type="SAM" id="Coils"/>
    </source>
</evidence>
<organism evidence="3">
    <name type="scientific">Magallana gigas</name>
    <name type="common">Pacific oyster</name>
    <name type="synonym">Crassostrea gigas</name>
    <dbReference type="NCBI Taxonomy" id="29159"/>
    <lineage>
        <taxon>Eukaryota</taxon>
        <taxon>Metazoa</taxon>
        <taxon>Spiralia</taxon>
        <taxon>Lophotrochozoa</taxon>
        <taxon>Mollusca</taxon>
        <taxon>Bivalvia</taxon>
        <taxon>Autobranchia</taxon>
        <taxon>Pteriomorphia</taxon>
        <taxon>Ostreida</taxon>
        <taxon>Ostreoidea</taxon>
        <taxon>Ostreidae</taxon>
        <taxon>Magallana</taxon>
    </lineage>
</organism>
<proteinExistence type="predicted"/>
<feature type="region of interest" description="Disordered" evidence="2">
    <location>
        <begin position="319"/>
        <end position="343"/>
    </location>
</feature>
<feature type="compositionally biased region" description="Basic and acidic residues" evidence="2">
    <location>
        <begin position="326"/>
        <end position="336"/>
    </location>
</feature>
<dbReference type="InParanoid" id="K1QI34"/>
<protein>
    <submittedName>
        <fullName evidence="3">Uncharacterized protein</fullName>
    </submittedName>
</protein>
<sequence length="343" mass="39742">MNESVKLYEAAEMGNEKLKRVIQTKDSKLQQAEMELVKLRKMQDDLVSESQLLTEQADSHSQAMRGVLTEKESALSTLRQELDRVVHERDKLLTAVETRATGINSEASTRDVPVNSSLEQEKMRQELDRVVKERDRLLMALETRAPVKYEANQRHVAVNSSSQEQEEMRQELERVMKERDRLMKVMERELESLKKFINTTAEKEMVGRQKLEEFISELIDRADQAERELELMRRKSRIAHLTKDPTEDRNFTCQSDAITQYIRDIRQGWMDPDSVLYSETMDDPDLERISVDSFNGLPPELHQISGGNPNVVYVPFNRRTGQPIRPHLDPTRHLDPNSDPVGT</sequence>